<dbReference type="SMR" id="A0A2G3A1N4"/>
<evidence type="ECO:0000259" key="2">
    <source>
        <dbReference type="PROSITE" id="PS50891"/>
    </source>
</evidence>
<dbReference type="STRING" id="4072.A0A2G3A1N4"/>
<evidence type="ECO:0000313" key="4">
    <source>
        <dbReference type="Proteomes" id="UP000222542"/>
    </source>
</evidence>
<dbReference type="Pfam" id="PF03195">
    <property type="entry name" value="LOB"/>
    <property type="match status" value="1"/>
</dbReference>
<dbReference type="OMA" id="GCWEEIC"/>
<dbReference type="GO" id="GO:0001216">
    <property type="term" value="F:DNA-binding transcription activator activity"/>
    <property type="evidence" value="ECO:0000318"/>
    <property type="project" value="GO_Central"/>
</dbReference>
<dbReference type="Gramene" id="PHT88128">
    <property type="protein sequence ID" value="PHT88128"/>
    <property type="gene ID" value="T459_10234"/>
</dbReference>
<protein>
    <submittedName>
        <fullName evidence="3">LOB domain-containing protein 22</fullName>
    </submittedName>
</protein>
<comment type="caution">
    <text evidence="3">The sequence shown here is derived from an EMBL/GenBank/DDBJ whole genome shotgun (WGS) entry which is preliminary data.</text>
</comment>
<dbReference type="PANTHER" id="PTHR31301">
    <property type="entry name" value="LOB DOMAIN-CONTAINING PROTEIN 4-RELATED"/>
    <property type="match status" value="1"/>
</dbReference>
<accession>A0A2G3A1N4</accession>
<dbReference type="InterPro" id="IPR004883">
    <property type="entry name" value="LOB"/>
</dbReference>
<dbReference type="PROSITE" id="PS50891">
    <property type="entry name" value="LOB"/>
    <property type="match status" value="1"/>
</dbReference>
<comment type="similarity">
    <text evidence="1">Belongs to the LOB domain-containing protein family.</text>
</comment>
<proteinExistence type="inferred from homology"/>
<gene>
    <name evidence="3" type="ORF">T459_10234</name>
</gene>
<dbReference type="Proteomes" id="UP000222542">
    <property type="component" value="Unassembled WGS sequence"/>
</dbReference>
<keyword evidence="4" id="KW-1185">Reference proteome</keyword>
<dbReference type="GO" id="GO:0005634">
    <property type="term" value="C:nucleus"/>
    <property type="evidence" value="ECO:0000318"/>
    <property type="project" value="GO_Central"/>
</dbReference>
<dbReference type="PANTHER" id="PTHR31301:SF132">
    <property type="entry name" value="LOB DOMAIN-CONTAINING PROTEIN 27-LIKE"/>
    <property type="match status" value="1"/>
</dbReference>
<evidence type="ECO:0000313" key="3">
    <source>
        <dbReference type="EMBL" id="PHT88128.1"/>
    </source>
</evidence>
<dbReference type="AlphaFoldDB" id="A0A2G3A1N4"/>
<dbReference type="GO" id="GO:0006355">
    <property type="term" value="P:regulation of DNA-templated transcription"/>
    <property type="evidence" value="ECO:0000318"/>
    <property type="project" value="GO_Central"/>
</dbReference>
<feature type="domain" description="LOB" evidence="2">
    <location>
        <begin position="9"/>
        <end position="110"/>
    </location>
</feature>
<evidence type="ECO:0000256" key="1">
    <source>
        <dbReference type="ARBA" id="ARBA00005474"/>
    </source>
</evidence>
<name>A0A2G3A1N4_CAPAN</name>
<organism evidence="3 4">
    <name type="scientific">Capsicum annuum</name>
    <name type="common">Capsicum pepper</name>
    <dbReference type="NCBI Taxonomy" id="4072"/>
    <lineage>
        <taxon>Eukaryota</taxon>
        <taxon>Viridiplantae</taxon>
        <taxon>Streptophyta</taxon>
        <taxon>Embryophyta</taxon>
        <taxon>Tracheophyta</taxon>
        <taxon>Spermatophyta</taxon>
        <taxon>Magnoliopsida</taxon>
        <taxon>eudicotyledons</taxon>
        <taxon>Gunneridae</taxon>
        <taxon>Pentapetalae</taxon>
        <taxon>asterids</taxon>
        <taxon>lamiids</taxon>
        <taxon>Solanales</taxon>
        <taxon>Solanaceae</taxon>
        <taxon>Solanoideae</taxon>
        <taxon>Capsiceae</taxon>
        <taxon>Capsicum</taxon>
    </lineage>
</organism>
<dbReference type="EMBL" id="AYRZ02000003">
    <property type="protein sequence ID" value="PHT88128.1"/>
    <property type="molecule type" value="Genomic_DNA"/>
</dbReference>
<sequence>MTLKGGTSQACAACKYQRRRCTPECLLAPYFPADQPKMFQNAHRLFGVSKILKILTHLDPSQKKIAMKSIIYQANARDKHPVYGCVAEIQNLLFSIQLCEEELQTVHAQLAFYRQQQQQQEISSTISDTVSQIQLGMPPPAIVAAPPPANGINGNGLTLFHQDAPSQYNVAANATLPVQSYSSYSNNSYAAYNNTTFVDPKENNVVNSLWIQQSYGNSVCNNNTMIMQSQLPASQTIVVPQEVTQDYDDIHHPFFDTIDDRQSYIDSKEAYDSRYAHFLRIVCFMVILNLRNFSRTSQTLISVTIIAFMILNETPISCSSESSLKDTRQSVEHVADNELKNAAACFSLTSINE</sequence>
<reference evidence="3 4" key="1">
    <citation type="journal article" date="2014" name="Nat. Genet.">
        <title>Genome sequence of the hot pepper provides insights into the evolution of pungency in Capsicum species.</title>
        <authorList>
            <person name="Kim S."/>
            <person name="Park M."/>
            <person name="Yeom S.I."/>
            <person name="Kim Y.M."/>
            <person name="Lee J.M."/>
            <person name="Lee H.A."/>
            <person name="Seo E."/>
            <person name="Choi J."/>
            <person name="Cheong K."/>
            <person name="Kim K.T."/>
            <person name="Jung K."/>
            <person name="Lee G.W."/>
            <person name="Oh S.K."/>
            <person name="Bae C."/>
            <person name="Kim S.B."/>
            <person name="Lee H.Y."/>
            <person name="Kim S.Y."/>
            <person name="Kim M.S."/>
            <person name="Kang B.C."/>
            <person name="Jo Y.D."/>
            <person name="Yang H.B."/>
            <person name="Jeong H.J."/>
            <person name="Kang W.H."/>
            <person name="Kwon J.K."/>
            <person name="Shin C."/>
            <person name="Lim J.Y."/>
            <person name="Park J.H."/>
            <person name="Huh J.H."/>
            <person name="Kim J.S."/>
            <person name="Kim B.D."/>
            <person name="Cohen O."/>
            <person name="Paran I."/>
            <person name="Suh M.C."/>
            <person name="Lee S.B."/>
            <person name="Kim Y.K."/>
            <person name="Shin Y."/>
            <person name="Noh S.J."/>
            <person name="Park J."/>
            <person name="Seo Y.S."/>
            <person name="Kwon S.Y."/>
            <person name="Kim H.A."/>
            <person name="Park J.M."/>
            <person name="Kim H.J."/>
            <person name="Choi S.B."/>
            <person name="Bosland P.W."/>
            <person name="Reeves G."/>
            <person name="Jo S.H."/>
            <person name="Lee B.W."/>
            <person name="Cho H.T."/>
            <person name="Choi H.S."/>
            <person name="Lee M.S."/>
            <person name="Yu Y."/>
            <person name="Do Choi Y."/>
            <person name="Park B.S."/>
            <person name="van Deynze A."/>
            <person name="Ashrafi H."/>
            <person name="Hill T."/>
            <person name="Kim W.T."/>
            <person name="Pai H.S."/>
            <person name="Ahn H.K."/>
            <person name="Yeam I."/>
            <person name="Giovannoni J.J."/>
            <person name="Rose J.K."/>
            <person name="Sorensen I."/>
            <person name="Lee S.J."/>
            <person name="Kim R.W."/>
            <person name="Choi I.Y."/>
            <person name="Choi B.S."/>
            <person name="Lim J.S."/>
            <person name="Lee Y.H."/>
            <person name="Choi D."/>
        </authorList>
    </citation>
    <scope>NUCLEOTIDE SEQUENCE [LARGE SCALE GENOMIC DNA]</scope>
    <source>
        <strain evidence="4">cv. CM334</strain>
    </source>
</reference>
<reference evidence="3 4" key="2">
    <citation type="journal article" date="2017" name="Genome Biol.">
        <title>New reference genome sequences of hot pepper reveal the massive evolution of plant disease-resistance genes by retroduplication.</title>
        <authorList>
            <person name="Kim S."/>
            <person name="Park J."/>
            <person name="Yeom S.I."/>
            <person name="Kim Y.M."/>
            <person name="Seo E."/>
            <person name="Kim K.T."/>
            <person name="Kim M.S."/>
            <person name="Lee J.M."/>
            <person name="Cheong K."/>
            <person name="Shin H.S."/>
            <person name="Kim S.B."/>
            <person name="Han K."/>
            <person name="Lee J."/>
            <person name="Park M."/>
            <person name="Lee H.A."/>
            <person name="Lee H.Y."/>
            <person name="Lee Y."/>
            <person name="Oh S."/>
            <person name="Lee J.H."/>
            <person name="Choi E."/>
            <person name="Choi E."/>
            <person name="Lee S.E."/>
            <person name="Jeon J."/>
            <person name="Kim H."/>
            <person name="Choi G."/>
            <person name="Song H."/>
            <person name="Lee J."/>
            <person name="Lee S.C."/>
            <person name="Kwon J.K."/>
            <person name="Lee H.Y."/>
            <person name="Koo N."/>
            <person name="Hong Y."/>
            <person name="Kim R.W."/>
            <person name="Kang W.H."/>
            <person name="Huh J.H."/>
            <person name="Kang B.C."/>
            <person name="Yang T.J."/>
            <person name="Lee Y.H."/>
            <person name="Bennetzen J.L."/>
            <person name="Choi D."/>
        </authorList>
    </citation>
    <scope>NUCLEOTIDE SEQUENCE [LARGE SCALE GENOMIC DNA]</scope>
    <source>
        <strain evidence="4">cv. CM334</strain>
    </source>
</reference>